<comment type="caution">
    <text evidence="3">The sequence shown here is derived from an EMBL/GenBank/DDBJ whole genome shotgun (WGS) entry which is preliminary data.</text>
</comment>
<comment type="similarity">
    <text evidence="2">Belongs to the CRISPR-associated protein Cas5 family. Subtype I-C/Dvulg subfamily.</text>
</comment>
<proteinExistence type="inferred from homology"/>
<dbReference type="InterPro" id="IPR010155">
    <property type="entry name" value="CRISPR-assoc_prot_Cas5d"/>
</dbReference>
<keyword evidence="2" id="KW-0540">Nuclease</keyword>
<comment type="function">
    <text evidence="2">CRISPR (clustered regularly interspaced short palindromic repeat) is an adaptive immune system that provides protection against mobile genetic elements (viruses, transposable elements and conjugative plasmids). CRISPR clusters contain spacers, sequences complementary to antecedent mobile elements, and target invading nucleic acids. CRISPR clusters are transcribed and processed into CRISPR RNA (crRNA).</text>
</comment>
<evidence type="ECO:0000256" key="1">
    <source>
        <dbReference type="ARBA" id="ARBA00023118"/>
    </source>
</evidence>
<dbReference type="RefSeq" id="WP_320326011.1">
    <property type="nucleotide sequence ID" value="NZ_JALBUS010000011.1"/>
</dbReference>
<sequence length="254" mass="29634">MYRNTVEFLVTGEYALFSEPITRVSGEKTTLHIPTYEALKGIISSVYWKPTFIWYIDEVRIMNPIQTQTKGIKTLKNGKKYDLSYYTYLTQVAYQVRAHFEWNLNREELVQDRNENKHHNIAKRMIERGGRRDIFLGTRECQGYVEPCVFGEGHGFYDEMPGEISYGLQYHGITYADEAILDEDKGYMTVRFWNPVMKKGVVKFIRPEQCQIKRHIHKMGIKPFGIQHSNFESVDALAKEVNSIELGARNDSNI</sequence>
<evidence type="ECO:0000256" key="2">
    <source>
        <dbReference type="PIRNR" id="PIRNR029950"/>
    </source>
</evidence>
<organism evidence="3 4">
    <name type="scientific">Absicoccus intestinalis</name>
    <dbReference type="NCBI Taxonomy" id="2926319"/>
    <lineage>
        <taxon>Bacteria</taxon>
        <taxon>Bacillati</taxon>
        <taxon>Bacillota</taxon>
        <taxon>Erysipelotrichia</taxon>
        <taxon>Erysipelotrichales</taxon>
        <taxon>Erysipelotrichaceae</taxon>
        <taxon>Absicoccus</taxon>
    </lineage>
</organism>
<accession>A0ABU4WQQ2</accession>
<dbReference type="Gene3D" id="3.30.70.2660">
    <property type="match status" value="1"/>
</dbReference>
<dbReference type="InterPro" id="IPR013422">
    <property type="entry name" value="CRISPR-assoc_prot_Cas5_N"/>
</dbReference>
<name>A0ABU4WQQ2_9FIRM</name>
<gene>
    <name evidence="3" type="primary">cas5c</name>
    <name evidence="3" type="ORF">MOZ64_07755</name>
</gene>
<dbReference type="PIRSF" id="PIRSF029950">
    <property type="entry name" value="Cas_CT1134"/>
    <property type="match status" value="1"/>
</dbReference>
<keyword evidence="1 2" id="KW-0051">Antiviral defense</keyword>
<dbReference type="EC" id="3.1.-.-" evidence="2"/>
<dbReference type="InterPro" id="IPR021124">
    <property type="entry name" value="CRISPR-assoc_prot_Cas5"/>
</dbReference>
<keyword evidence="4" id="KW-1185">Reference proteome</keyword>
<dbReference type="NCBIfam" id="TIGR02593">
    <property type="entry name" value="CRISPR_cas5"/>
    <property type="match status" value="1"/>
</dbReference>
<dbReference type="Proteomes" id="UP001285244">
    <property type="component" value="Unassembled WGS sequence"/>
</dbReference>
<keyword evidence="2" id="KW-0255">Endonuclease</keyword>
<evidence type="ECO:0000313" key="3">
    <source>
        <dbReference type="EMBL" id="MDX8417734.1"/>
    </source>
</evidence>
<dbReference type="EMBL" id="JALBUS010000011">
    <property type="protein sequence ID" value="MDX8417734.1"/>
    <property type="molecule type" value="Genomic_DNA"/>
</dbReference>
<dbReference type="NCBIfam" id="TIGR01876">
    <property type="entry name" value="cas_Cas5d"/>
    <property type="match status" value="1"/>
</dbReference>
<dbReference type="Pfam" id="PF09704">
    <property type="entry name" value="Cas_Cas5d"/>
    <property type="match status" value="1"/>
</dbReference>
<keyword evidence="2" id="KW-0378">Hydrolase</keyword>
<evidence type="ECO:0000313" key="4">
    <source>
        <dbReference type="Proteomes" id="UP001285244"/>
    </source>
</evidence>
<keyword evidence="2" id="KW-0694">RNA-binding</keyword>
<protein>
    <recommendedName>
        <fullName evidence="2">pre-crRNA processing endonuclease</fullName>
        <ecNumber evidence="2">3.1.-.-</ecNumber>
    </recommendedName>
</protein>
<reference evidence="3 4" key="1">
    <citation type="submission" date="2022-03" db="EMBL/GenBank/DDBJ databases">
        <title>Novel taxa within the pig intestine.</title>
        <authorList>
            <person name="Wylensek D."/>
            <person name="Bishof K."/>
            <person name="Afrizal A."/>
            <person name="Clavel T."/>
        </authorList>
    </citation>
    <scope>NUCLEOTIDE SEQUENCE [LARGE SCALE GENOMIC DNA]</scope>
    <source>
        <strain evidence="3 4">Cla-KB-P134</strain>
    </source>
</reference>